<evidence type="ECO:0000259" key="2">
    <source>
        <dbReference type="Pfam" id="PF23868"/>
    </source>
</evidence>
<dbReference type="PANTHER" id="PTHR38644:SF1">
    <property type="entry name" value="EXPRESSED PROTEIN"/>
    <property type="match status" value="1"/>
</dbReference>
<feature type="domain" description="Mmc1 C-terminal" evidence="2">
    <location>
        <begin position="409"/>
        <end position="608"/>
    </location>
</feature>
<organism evidence="3 4">
    <name type="scientific">Parachaetomium inaequale</name>
    <dbReference type="NCBI Taxonomy" id="2588326"/>
    <lineage>
        <taxon>Eukaryota</taxon>
        <taxon>Fungi</taxon>
        <taxon>Dikarya</taxon>
        <taxon>Ascomycota</taxon>
        <taxon>Pezizomycotina</taxon>
        <taxon>Sordariomycetes</taxon>
        <taxon>Sordariomycetidae</taxon>
        <taxon>Sordariales</taxon>
        <taxon>Chaetomiaceae</taxon>
        <taxon>Parachaetomium</taxon>
    </lineage>
</organism>
<protein>
    <recommendedName>
        <fullName evidence="2">Mmc1 C-terminal domain-containing protein</fullName>
    </recommendedName>
</protein>
<dbReference type="Pfam" id="PF23867">
    <property type="entry name" value="Mmc1_N"/>
    <property type="match status" value="1"/>
</dbReference>
<feature type="compositionally biased region" description="Low complexity" evidence="1">
    <location>
        <begin position="65"/>
        <end position="74"/>
    </location>
</feature>
<dbReference type="Proteomes" id="UP001303115">
    <property type="component" value="Unassembled WGS sequence"/>
</dbReference>
<feature type="region of interest" description="Disordered" evidence="1">
    <location>
        <begin position="36"/>
        <end position="77"/>
    </location>
</feature>
<keyword evidence="4" id="KW-1185">Reference proteome</keyword>
<accession>A0AAN6PNS1</accession>
<proteinExistence type="predicted"/>
<reference evidence="4" key="1">
    <citation type="journal article" date="2023" name="Mol. Phylogenet. Evol.">
        <title>Genome-scale phylogeny and comparative genomics of the fungal order Sordariales.</title>
        <authorList>
            <person name="Hensen N."/>
            <person name="Bonometti L."/>
            <person name="Westerberg I."/>
            <person name="Brannstrom I.O."/>
            <person name="Guillou S."/>
            <person name="Cros-Aarteil S."/>
            <person name="Calhoun S."/>
            <person name="Haridas S."/>
            <person name="Kuo A."/>
            <person name="Mondo S."/>
            <person name="Pangilinan J."/>
            <person name="Riley R."/>
            <person name="LaButti K."/>
            <person name="Andreopoulos B."/>
            <person name="Lipzen A."/>
            <person name="Chen C."/>
            <person name="Yan M."/>
            <person name="Daum C."/>
            <person name="Ng V."/>
            <person name="Clum A."/>
            <person name="Steindorff A."/>
            <person name="Ohm R.A."/>
            <person name="Martin F."/>
            <person name="Silar P."/>
            <person name="Natvig D.O."/>
            <person name="Lalanne C."/>
            <person name="Gautier V."/>
            <person name="Ament-Velasquez S.L."/>
            <person name="Kruys A."/>
            <person name="Hutchinson M.I."/>
            <person name="Powell A.J."/>
            <person name="Barry K."/>
            <person name="Miller A.N."/>
            <person name="Grigoriev I.V."/>
            <person name="Debuchy R."/>
            <person name="Gladieux P."/>
            <person name="Hiltunen Thoren M."/>
            <person name="Johannesson H."/>
        </authorList>
    </citation>
    <scope>NUCLEOTIDE SEQUENCE [LARGE SCALE GENOMIC DNA]</scope>
    <source>
        <strain evidence="4">CBS 284.82</strain>
    </source>
</reference>
<gene>
    <name evidence="3" type="ORF">C8A01DRAFT_32381</name>
</gene>
<name>A0AAN6PNS1_9PEZI</name>
<evidence type="ECO:0000256" key="1">
    <source>
        <dbReference type="SAM" id="MobiDB-lite"/>
    </source>
</evidence>
<dbReference type="Pfam" id="PF23868">
    <property type="entry name" value="Mmc1_C"/>
    <property type="match status" value="1"/>
</dbReference>
<comment type="caution">
    <text evidence="3">The sequence shown here is derived from an EMBL/GenBank/DDBJ whole genome shotgun (WGS) entry which is preliminary data.</text>
</comment>
<evidence type="ECO:0000313" key="4">
    <source>
        <dbReference type="Proteomes" id="UP001303115"/>
    </source>
</evidence>
<feature type="compositionally biased region" description="Polar residues" evidence="1">
    <location>
        <begin position="36"/>
        <end position="46"/>
    </location>
</feature>
<dbReference type="InterPro" id="IPR056196">
    <property type="entry name" value="Mmc1_C"/>
</dbReference>
<dbReference type="PANTHER" id="PTHR38644">
    <property type="entry name" value="EXPRESSED PROTEIN"/>
    <property type="match status" value="1"/>
</dbReference>
<dbReference type="EMBL" id="MU854327">
    <property type="protein sequence ID" value="KAK4043455.1"/>
    <property type="molecule type" value="Genomic_DNA"/>
</dbReference>
<evidence type="ECO:0000313" key="3">
    <source>
        <dbReference type="EMBL" id="KAK4043455.1"/>
    </source>
</evidence>
<sequence length="660" mass="70072">MPPALALGRALSRGRGLQTRIPPPSICLFCSLSPSLARPTSRSTTNPLLRPRKHPLPKSSQRHQSTTTPSPSTSNPRADLQHALLALQTHAPNHVNLPRLQLALRNLAEPPGHESIRVAFLSVNTPDNSGSSSSTTTTKRLLRLALADPLQPAAAWEARLEGHDVAAHALVVRVVGEEGGQERQEAGLKTEREHVLPELTVSAPLLKGAELEMLVADVGAALSAVAGTGGKGAAAAAVDDAVLVPTVDVAATTAGHVAPVKTPVHMALLVGDGVRGAASILALPVLEGADVITGAVNFAARVGGEDLAGCPLVAVNVEAASEGLELFRADVGNAMKYEALWTEANVGSISEWLRKSALSGGDGVTKAPVRNLINSMLRSARAAVQEEEARDLTAELHTKVSSGSVAHLDQALAEWAQNAHQELQQQLDIAFTTRPWSKLGWWKLFWRADDVGMVTSEMVALRFLPGAEKGMIYLAGRIQEAGVVEGQQGQPLYTGPALSRPSTGHQRQDTIAPNAVSNWPSHIPFTRNYLQEKTVPALQALAQKLVVQSASLAGLSTALAGLSYLSALGAYECGAIAALGIALSFRRLQQKWDAARVYWEGEVREEGRKAIRATEASVAEVLDKAGKMPDPQADQGAQLEELRKVEEIITRAEEAFARMK</sequence>
<dbReference type="AlphaFoldDB" id="A0AAN6PNS1"/>